<evidence type="ECO:0000256" key="2">
    <source>
        <dbReference type="ARBA" id="ARBA00022481"/>
    </source>
</evidence>
<comment type="caution">
    <text evidence="7">The sequence shown here is derived from an EMBL/GenBank/DDBJ whole genome shotgun (WGS) entry which is preliminary data.</text>
</comment>
<evidence type="ECO:0000256" key="1">
    <source>
        <dbReference type="ARBA" id="ARBA00004167"/>
    </source>
</evidence>
<dbReference type="InterPro" id="IPR045584">
    <property type="entry name" value="Pilin-like"/>
</dbReference>
<sequence>MRSRLHSRGFTLIELMIVVSIIGVLASIAIPSFLRFQARARQAEVGTNLKSLYTSMRTLQRMPVADVHATGFTPERGNRYSYHLEDSCSSFEDRRNQHPIIHPHDTCIGADTFKNAAFPDAFTVVNPPSASWNNAPGMSTEAGIFGDDGSWDFLAFAAGDVDNNPADGADTWLVSSTEGEVAAACPSTGGVTVHVTPGEPFNINNDVNCN</sequence>
<evidence type="ECO:0000256" key="6">
    <source>
        <dbReference type="SAM" id="Phobius"/>
    </source>
</evidence>
<keyword evidence="4 6" id="KW-1133">Transmembrane helix</keyword>
<dbReference type="GO" id="GO:0016020">
    <property type="term" value="C:membrane"/>
    <property type="evidence" value="ECO:0007669"/>
    <property type="project" value="UniProtKB-SubCell"/>
</dbReference>
<keyword evidence="3 6" id="KW-0812">Transmembrane</keyword>
<keyword evidence="8" id="KW-1185">Reference proteome</keyword>
<dbReference type="Pfam" id="PF07963">
    <property type="entry name" value="N_methyl"/>
    <property type="match status" value="1"/>
</dbReference>
<evidence type="ECO:0000256" key="3">
    <source>
        <dbReference type="ARBA" id="ARBA00022692"/>
    </source>
</evidence>
<dbReference type="STRING" id="394096.DB31_3630"/>
<dbReference type="AlphaFoldDB" id="A0A085WUY7"/>
<evidence type="ECO:0000256" key="5">
    <source>
        <dbReference type="ARBA" id="ARBA00023136"/>
    </source>
</evidence>
<dbReference type="PANTHER" id="PTHR30093:SF44">
    <property type="entry name" value="TYPE II SECRETION SYSTEM CORE PROTEIN G"/>
    <property type="match status" value="1"/>
</dbReference>
<dbReference type="Gene3D" id="3.30.700.10">
    <property type="entry name" value="Glycoprotein, Type 4 Pilin"/>
    <property type="match status" value="1"/>
</dbReference>
<accession>A0A085WUY7</accession>
<dbReference type="PROSITE" id="PS00409">
    <property type="entry name" value="PROKAR_NTER_METHYL"/>
    <property type="match status" value="1"/>
</dbReference>
<dbReference type="EMBL" id="JMCB01000002">
    <property type="protein sequence ID" value="KFE71500.1"/>
    <property type="molecule type" value="Genomic_DNA"/>
</dbReference>
<dbReference type="RefSeq" id="WP_044183552.1">
    <property type="nucleotide sequence ID" value="NZ_JMCB01000002.1"/>
</dbReference>
<protein>
    <submittedName>
        <fullName evidence="7">Pilin</fullName>
    </submittedName>
</protein>
<dbReference type="PANTHER" id="PTHR30093">
    <property type="entry name" value="GENERAL SECRETION PATHWAY PROTEIN G"/>
    <property type="match status" value="1"/>
</dbReference>
<dbReference type="InterPro" id="IPR012902">
    <property type="entry name" value="N_methyl_site"/>
</dbReference>
<evidence type="ECO:0000313" key="7">
    <source>
        <dbReference type="EMBL" id="KFE71500.1"/>
    </source>
</evidence>
<dbReference type="Proteomes" id="UP000028725">
    <property type="component" value="Unassembled WGS sequence"/>
</dbReference>
<organism evidence="7 8">
    <name type="scientific">Hyalangium minutum</name>
    <dbReference type="NCBI Taxonomy" id="394096"/>
    <lineage>
        <taxon>Bacteria</taxon>
        <taxon>Pseudomonadati</taxon>
        <taxon>Myxococcota</taxon>
        <taxon>Myxococcia</taxon>
        <taxon>Myxococcales</taxon>
        <taxon>Cystobacterineae</taxon>
        <taxon>Archangiaceae</taxon>
        <taxon>Hyalangium</taxon>
    </lineage>
</organism>
<proteinExistence type="predicted"/>
<gene>
    <name evidence="7" type="ORF">DB31_3630</name>
</gene>
<keyword evidence="2" id="KW-0488">Methylation</keyword>
<dbReference type="NCBIfam" id="TIGR02532">
    <property type="entry name" value="IV_pilin_GFxxxE"/>
    <property type="match status" value="1"/>
</dbReference>
<evidence type="ECO:0000313" key="8">
    <source>
        <dbReference type="Proteomes" id="UP000028725"/>
    </source>
</evidence>
<comment type="subcellular location">
    <subcellularLocation>
        <location evidence="1">Membrane</location>
        <topology evidence="1">Single-pass membrane protein</topology>
    </subcellularLocation>
</comment>
<feature type="transmembrane region" description="Helical" evidence="6">
    <location>
        <begin position="12"/>
        <end position="34"/>
    </location>
</feature>
<dbReference type="Pfam" id="PF14245">
    <property type="entry name" value="Pilin_PilA"/>
    <property type="match status" value="1"/>
</dbReference>
<evidence type="ECO:0000256" key="4">
    <source>
        <dbReference type="ARBA" id="ARBA00022989"/>
    </source>
</evidence>
<name>A0A085WUY7_9BACT</name>
<keyword evidence="5 6" id="KW-0472">Membrane</keyword>
<reference evidence="7 8" key="1">
    <citation type="submission" date="2014-04" db="EMBL/GenBank/DDBJ databases">
        <title>Genome assembly of Hyalangium minutum DSM 14724.</title>
        <authorList>
            <person name="Sharma G."/>
            <person name="Subramanian S."/>
        </authorList>
    </citation>
    <scope>NUCLEOTIDE SEQUENCE [LARGE SCALE GENOMIC DNA]</scope>
    <source>
        <strain evidence="7 8">DSM 14724</strain>
    </source>
</reference>
<dbReference type="OrthoDB" id="5508528at2"/>
<dbReference type="InterPro" id="IPR028188">
    <property type="entry name" value="Pilin_PilA"/>
</dbReference>
<dbReference type="SUPFAM" id="SSF54523">
    <property type="entry name" value="Pili subunits"/>
    <property type="match status" value="1"/>
</dbReference>